<dbReference type="InParanoid" id="T1FG48"/>
<dbReference type="EnsemblMetazoa" id="HelroT180657">
    <property type="protein sequence ID" value="HelroP180657"/>
    <property type="gene ID" value="HelroG180657"/>
</dbReference>
<sequence length="183" mass="20485">MLQNLANFFFGAEKKGEDASTLTLQTYNEDEWIVVEKNELETKNERRCGLTGEECGSAGECDEVSVKEASRNGVKAMETKENVLAADRSDTKQQTPATLQSDDGPKTSSHRQQNAVRVPSRLLCDVGKDVKSLKVKNMNGDVGVNKKKSLNRMNKNSKVFSKQNPERKYNITLRYSSKSERTC</sequence>
<dbReference type="EMBL" id="KB097594">
    <property type="protein sequence ID" value="ESN93787.1"/>
    <property type="molecule type" value="Genomic_DNA"/>
</dbReference>
<reference evidence="2 4" key="2">
    <citation type="journal article" date="2013" name="Nature">
        <title>Insights into bilaterian evolution from three spiralian genomes.</title>
        <authorList>
            <person name="Simakov O."/>
            <person name="Marletaz F."/>
            <person name="Cho S.J."/>
            <person name="Edsinger-Gonzales E."/>
            <person name="Havlak P."/>
            <person name="Hellsten U."/>
            <person name="Kuo D.H."/>
            <person name="Larsson T."/>
            <person name="Lv J."/>
            <person name="Arendt D."/>
            <person name="Savage R."/>
            <person name="Osoegawa K."/>
            <person name="de Jong P."/>
            <person name="Grimwood J."/>
            <person name="Chapman J.A."/>
            <person name="Shapiro H."/>
            <person name="Aerts A."/>
            <person name="Otillar R.P."/>
            <person name="Terry A.Y."/>
            <person name="Boore J.L."/>
            <person name="Grigoriev I.V."/>
            <person name="Lindberg D.R."/>
            <person name="Seaver E.C."/>
            <person name="Weisblat D.A."/>
            <person name="Putnam N.H."/>
            <person name="Rokhsar D.S."/>
        </authorList>
    </citation>
    <scope>NUCLEOTIDE SEQUENCE</scope>
</reference>
<reference evidence="4" key="1">
    <citation type="submission" date="2012-12" db="EMBL/GenBank/DDBJ databases">
        <authorList>
            <person name="Hellsten U."/>
            <person name="Grimwood J."/>
            <person name="Chapman J.A."/>
            <person name="Shapiro H."/>
            <person name="Aerts A."/>
            <person name="Otillar R.P."/>
            <person name="Terry A.Y."/>
            <person name="Boore J.L."/>
            <person name="Simakov O."/>
            <person name="Marletaz F."/>
            <person name="Cho S.-J."/>
            <person name="Edsinger-Gonzales E."/>
            <person name="Havlak P."/>
            <person name="Kuo D.-H."/>
            <person name="Larsson T."/>
            <person name="Lv J."/>
            <person name="Arendt D."/>
            <person name="Savage R."/>
            <person name="Osoegawa K."/>
            <person name="de Jong P."/>
            <person name="Lindberg D.R."/>
            <person name="Seaver E.C."/>
            <person name="Weisblat D.A."/>
            <person name="Putnam N.H."/>
            <person name="Grigoriev I.V."/>
            <person name="Rokhsar D.S."/>
        </authorList>
    </citation>
    <scope>NUCLEOTIDE SEQUENCE</scope>
</reference>
<keyword evidence="4" id="KW-1185">Reference proteome</keyword>
<name>T1FG48_HELRO</name>
<dbReference type="KEGG" id="hro:HELRODRAFT_180657"/>
<gene>
    <name evidence="3" type="primary">20207797</name>
    <name evidence="2" type="ORF">HELRODRAFT_180657</name>
</gene>
<dbReference type="Proteomes" id="UP000015101">
    <property type="component" value="Unassembled WGS sequence"/>
</dbReference>
<protein>
    <submittedName>
        <fullName evidence="2 3">Uncharacterized protein</fullName>
    </submittedName>
</protein>
<proteinExistence type="predicted"/>
<evidence type="ECO:0000313" key="2">
    <source>
        <dbReference type="EMBL" id="ESN93787.1"/>
    </source>
</evidence>
<reference evidence="3" key="3">
    <citation type="submission" date="2015-06" db="UniProtKB">
        <authorList>
            <consortium name="EnsemblMetazoa"/>
        </authorList>
    </citation>
    <scope>IDENTIFICATION</scope>
</reference>
<dbReference type="AlphaFoldDB" id="T1FG48"/>
<feature type="compositionally biased region" description="Basic and acidic residues" evidence="1">
    <location>
        <begin position="77"/>
        <end position="91"/>
    </location>
</feature>
<evidence type="ECO:0000313" key="3">
    <source>
        <dbReference type="EnsemblMetazoa" id="HelroP180657"/>
    </source>
</evidence>
<evidence type="ECO:0000256" key="1">
    <source>
        <dbReference type="SAM" id="MobiDB-lite"/>
    </source>
</evidence>
<evidence type="ECO:0000313" key="4">
    <source>
        <dbReference type="Proteomes" id="UP000015101"/>
    </source>
</evidence>
<dbReference type="HOGENOM" id="CLU_1476724_0_0_1"/>
<dbReference type="GeneID" id="20207797"/>
<dbReference type="CTD" id="20207797"/>
<organism evidence="3 4">
    <name type="scientific">Helobdella robusta</name>
    <name type="common">Californian leech</name>
    <dbReference type="NCBI Taxonomy" id="6412"/>
    <lineage>
        <taxon>Eukaryota</taxon>
        <taxon>Metazoa</taxon>
        <taxon>Spiralia</taxon>
        <taxon>Lophotrochozoa</taxon>
        <taxon>Annelida</taxon>
        <taxon>Clitellata</taxon>
        <taxon>Hirudinea</taxon>
        <taxon>Rhynchobdellida</taxon>
        <taxon>Glossiphoniidae</taxon>
        <taxon>Helobdella</taxon>
    </lineage>
</organism>
<accession>T1FG48</accession>
<feature type="region of interest" description="Disordered" evidence="1">
    <location>
        <begin position="72"/>
        <end position="118"/>
    </location>
</feature>
<feature type="compositionally biased region" description="Polar residues" evidence="1">
    <location>
        <begin position="92"/>
        <end position="115"/>
    </location>
</feature>
<dbReference type="EMBL" id="AMQM01007299">
    <property type="status" value="NOT_ANNOTATED_CDS"/>
    <property type="molecule type" value="Genomic_DNA"/>
</dbReference>
<dbReference type="RefSeq" id="XP_009028196.1">
    <property type="nucleotide sequence ID" value="XM_009029948.1"/>
</dbReference>